<keyword evidence="2" id="KW-1185">Reference proteome</keyword>
<dbReference type="Proteomes" id="UP000799750">
    <property type="component" value="Unassembled WGS sequence"/>
</dbReference>
<dbReference type="EMBL" id="MU004187">
    <property type="protein sequence ID" value="KAF2496678.1"/>
    <property type="molecule type" value="Genomic_DNA"/>
</dbReference>
<proteinExistence type="predicted"/>
<reference evidence="1" key="1">
    <citation type="journal article" date="2020" name="Stud. Mycol.">
        <title>101 Dothideomycetes genomes: a test case for predicting lifestyles and emergence of pathogens.</title>
        <authorList>
            <person name="Haridas S."/>
            <person name="Albert R."/>
            <person name="Binder M."/>
            <person name="Bloem J."/>
            <person name="Labutti K."/>
            <person name="Salamov A."/>
            <person name="Andreopoulos B."/>
            <person name="Baker S."/>
            <person name="Barry K."/>
            <person name="Bills G."/>
            <person name="Bluhm B."/>
            <person name="Cannon C."/>
            <person name="Castanera R."/>
            <person name="Culley D."/>
            <person name="Daum C."/>
            <person name="Ezra D."/>
            <person name="Gonzalez J."/>
            <person name="Henrissat B."/>
            <person name="Kuo A."/>
            <person name="Liang C."/>
            <person name="Lipzen A."/>
            <person name="Lutzoni F."/>
            <person name="Magnuson J."/>
            <person name="Mondo S."/>
            <person name="Nolan M."/>
            <person name="Ohm R."/>
            <person name="Pangilinan J."/>
            <person name="Park H.-J."/>
            <person name="Ramirez L."/>
            <person name="Alfaro M."/>
            <person name="Sun H."/>
            <person name="Tritt A."/>
            <person name="Yoshinaga Y."/>
            <person name="Zwiers L.-H."/>
            <person name="Turgeon B."/>
            <person name="Goodwin S."/>
            <person name="Spatafora J."/>
            <person name="Crous P."/>
            <person name="Grigoriev I."/>
        </authorList>
    </citation>
    <scope>NUCLEOTIDE SEQUENCE</scope>
    <source>
        <strain evidence="1">CBS 269.34</strain>
    </source>
</reference>
<organism evidence="1 2">
    <name type="scientific">Lophium mytilinum</name>
    <dbReference type="NCBI Taxonomy" id="390894"/>
    <lineage>
        <taxon>Eukaryota</taxon>
        <taxon>Fungi</taxon>
        <taxon>Dikarya</taxon>
        <taxon>Ascomycota</taxon>
        <taxon>Pezizomycotina</taxon>
        <taxon>Dothideomycetes</taxon>
        <taxon>Pleosporomycetidae</taxon>
        <taxon>Mytilinidiales</taxon>
        <taxon>Mytilinidiaceae</taxon>
        <taxon>Lophium</taxon>
    </lineage>
</organism>
<accession>A0A6A6QW30</accession>
<dbReference type="AlphaFoldDB" id="A0A6A6QW30"/>
<sequence>MLALESCAIGFRISLRPLFDALQSSAAAIPWYFPREPYNILWMRHAGAEVSMDLSQSRCPPMACIAALSPRIIFKKKERVCWTDRDELSICMCEHKNELAIGINNRYGCCYFKKRKISHREKAPPASALVFLLRSFIASPICRGCDGAEGFETWVVVVEDVVEDCDTKSARGEM</sequence>
<evidence type="ECO:0000313" key="1">
    <source>
        <dbReference type="EMBL" id="KAF2496678.1"/>
    </source>
</evidence>
<gene>
    <name evidence="1" type="ORF">BU16DRAFT_339223</name>
</gene>
<evidence type="ECO:0000313" key="2">
    <source>
        <dbReference type="Proteomes" id="UP000799750"/>
    </source>
</evidence>
<name>A0A6A6QW30_9PEZI</name>
<protein>
    <submittedName>
        <fullName evidence="1">Uncharacterized protein</fullName>
    </submittedName>
</protein>